<evidence type="ECO:0000313" key="2">
    <source>
        <dbReference type="Proteomes" id="UP000276133"/>
    </source>
</evidence>
<proteinExistence type="predicted"/>
<protein>
    <submittedName>
        <fullName evidence="1">Putative transposase-like protein</fullName>
    </submittedName>
</protein>
<accession>A0A3M7PKR5</accession>
<dbReference type="OrthoDB" id="424490at2759"/>
<dbReference type="Proteomes" id="UP000276133">
    <property type="component" value="Unassembled WGS sequence"/>
</dbReference>
<dbReference type="EMBL" id="REGN01010120">
    <property type="protein sequence ID" value="RMZ99659.1"/>
    <property type="molecule type" value="Genomic_DNA"/>
</dbReference>
<organism evidence="1 2">
    <name type="scientific">Brachionus plicatilis</name>
    <name type="common">Marine rotifer</name>
    <name type="synonym">Brachionus muelleri</name>
    <dbReference type="NCBI Taxonomy" id="10195"/>
    <lineage>
        <taxon>Eukaryota</taxon>
        <taxon>Metazoa</taxon>
        <taxon>Spiralia</taxon>
        <taxon>Gnathifera</taxon>
        <taxon>Rotifera</taxon>
        <taxon>Eurotatoria</taxon>
        <taxon>Monogononta</taxon>
        <taxon>Pseudotrocha</taxon>
        <taxon>Ploima</taxon>
        <taxon>Brachionidae</taxon>
        <taxon>Brachionus</taxon>
    </lineage>
</organism>
<dbReference type="AlphaFoldDB" id="A0A3M7PKR5"/>
<comment type="caution">
    <text evidence="1">The sequence shown here is derived from an EMBL/GenBank/DDBJ whole genome shotgun (WGS) entry which is preliminary data.</text>
</comment>
<sequence>MNKKENIFETVENKIYQNLLEYGLVFSTRVCLPYLQKRSKDANTRLVDLNLQEKVCDHLVSTLFYRLRQLCSLGIGKEDLKLGGSGKKVEIDESLYARVKFHKGKDLKRTQVWVFGLVERNDPSKCFMTVVPDREADSCT</sequence>
<keyword evidence="2" id="KW-1185">Reference proteome</keyword>
<evidence type="ECO:0000313" key="1">
    <source>
        <dbReference type="EMBL" id="RMZ99659.1"/>
    </source>
</evidence>
<gene>
    <name evidence="1" type="ORF">BpHYR1_003291</name>
</gene>
<name>A0A3M7PKR5_BRAPC</name>
<reference evidence="1 2" key="1">
    <citation type="journal article" date="2018" name="Sci. Rep.">
        <title>Genomic signatures of local adaptation to the degree of environmental predictability in rotifers.</title>
        <authorList>
            <person name="Franch-Gras L."/>
            <person name="Hahn C."/>
            <person name="Garcia-Roger E.M."/>
            <person name="Carmona M.J."/>
            <person name="Serra M."/>
            <person name="Gomez A."/>
        </authorList>
    </citation>
    <scope>NUCLEOTIDE SEQUENCE [LARGE SCALE GENOMIC DNA]</scope>
    <source>
        <strain evidence="1">HYR1</strain>
    </source>
</reference>